<dbReference type="Proteomes" id="UP000274033">
    <property type="component" value="Unassembled WGS sequence"/>
</dbReference>
<comment type="caution">
    <text evidence="2">The sequence shown here is derived from an EMBL/GenBank/DDBJ whole genome shotgun (WGS) entry which is preliminary data.</text>
</comment>
<feature type="transmembrane region" description="Helical" evidence="1">
    <location>
        <begin position="12"/>
        <end position="28"/>
    </location>
</feature>
<gene>
    <name evidence="2" type="ORF">EBB45_05725</name>
</gene>
<accession>A0A3N9UHZ9</accession>
<proteinExistence type="predicted"/>
<dbReference type="AlphaFoldDB" id="A0A3N9UHZ9"/>
<protein>
    <recommendedName>
        <fullName evidence="4">Holin</fullName>
    </recommendedName>
</protein>
<dbReference type="EMBL" id="RRCT01000003">
    <property type="protein sequence ID" value="RQW75635.1"/>
    <property type="molecule type" value="Genomic_DNA"/>
</dbReference>
<evidence type="ECO:0008006" key="4">
    <source>
        <dbReference type="Google" id="ProtNLM"/>
    </source>
</evidence>
<keyword evidence="1" id="KW-0812">Transmembrane</keyword>
<feature type="transmembrane region" description="Helical" evidence="1">
    <location>
        <begin position="40"/>
        <end position="57"/>
    </location>
</feature>
<keyword evidence="1" id="KW-0472">Membrane</keyword>
<evidence type="ECO:0000313" key="3">
    <source>
        <dbReference type="Proteomes" id="UP000274033"/>
    </source>
</evidence>
<dbReference type="RefSeq" id="WP_124763540.1">
    <property type="nucleotide sequence ID" value="NZ_JAFBDY010000015.1"/>
</dbReference>
<sequence length="95" mass="10841">MEFDLFTSFIDPKSYVLIPVLYIIIFLLRQTPHIPTWTHAWIAMGISVVSCLFYYGFMIQSFVEGVLVTGVAILTKDLIHVNVSTGRTKKEDNTK</sequence>
<evidence type="ECO:0000313" key="2">
    <source>
        <dbReference type="EMBL" id="RQW75635.1"/>
    </source>
</evidence>
<name>A0A3N9UHZ9_9BACI</name>
<organism evidence="2 3">
    <name type="scientific">Lysinibacillus composti</name>
    <dbReference type="NCBI Taxonomy" id="720633"/>
    <lineage>
        <taxon>Bacteria</taxon>
        <taxon>Bacillati</taxon>
        <taxon>Bacillota</taxon>
        <taxon>Bacilli</taxon>
        <taxon>Bacillales</taxon>
        <taxon>Bacillaceae</taxon>
        <taxon>Lysinibacillus</taxon>
    </lineage>
</organism>
<dbReference type="InterPro" id="IPR032111">
    <property type="entry name" value="Clostridium_phage_holin"/>
</dbReference>
<reference evidence="2 3" key="1">
    <citation type="journal article" date="2013" name="J. Microbiol.">
        <title>Lysinibacillus chungkukjangi sp. nov., isolated from Chungkukjang, Korean fermented soybean food.</title>
        <authorList>
            <person name="Kim S.J."/>
            <person name="Jang Y.H."/>
            <person name="Hamada M."/>
            <person name="Ahn J.H."/>
            <person name="Weon H.Y."/>
            <person name="Suzuki K."/>
            <person name="Whang K.S."/>
            <person name="Kwon S.W."/>
        </authorList>
    </citation>
    <scope>NUCLEOTIDE SEQUENCE [LARGE SCALE GENOMIC DNA]</scope>
    <source>
        <strain evidence="2 3">MCCC 1A12701</strain>
    </source>
</reference>
<dbReference type="OrthoDB" id="2884029at2"/>
<keyword evidence="3" id="KW-1185">Reference proteome</keyword>
<keyword evidence="1" id="KW-1133">Transmembrane helix</keyword>
<evidence type="ECO:0000256" key="1">
    <source>
        <dbReference type="SAM" id="Phobius"/>
    </source>
</evidence>
<dbReference type="Pfam" id="PF16079">
    <property type="entry name" value="Phage_holin_5_2"/>
    <property type="match status" value="1"/>
</dbReference>